<protein>
    <submittedName>
        <fullName evidence="1">Uncharacterized protein</fullName>
    </submittedName>
</protein>
<accession>A0ABP4DUY6</accession>
<sequence length="89" mass="9682">MIGRERRRSVAPAADGGVRVAMGVSVSSPPHPHLGRAVRDRRDGRCGTISGQLVERDTETGRLLRRRIFVRPMGGGIEWEAAPEDLVPA</sequence>
<comment type="caution">
    <text evidence="1">The sequence shown here is derived from an EMBL/GenBank/DDBJ whole genome shotgun (WGS) entry which is preliminary data.</text>
</comment>
<evidence type="ECO:0000313" key="1">
    <source>
        <dbReference type="EMBL" id="GAA1073140.1"/>
    </source>
</evidence>
<dbReference type="Proteomes" id="UP001499987">
    <property type="component" value="Unassembled WGS sequence"/>
</dbReference>
<gene>
    <name evidence="1" type="ORF">GCM10009663_11320</name>
</gene>
<proteinExistence type="predicted"/>
<keyword evidence="2" id="KW-1185">Reference proteome</keyword>
<organism evidence="1 2">
    <name type="scientific">Kitasatospora arboriphila</name>
    <dbReference type="NCBI Taxonomy" id="258052"/>
    <lineage>
        <taxon>Bacteria</taxon>
        <taxon>Bacillati</taxon>
        <taxon>Actinomycetota</taxon>
        <taxon>Actinomycetes</taxon>
        <taxon>Kitasatosporales</taxon>
        <taxon>Streptomycetaceae</taxon>
        <taxon>Kitasatospora</taxon>
    </lineage>
</organism>
<dbReference type="EMBL" id="BAAALD010000007">
    <property type="protein sequence ID" value="GAA1073140.1"/>
    <property type="molecule type" value="Genomic_DNA"/>
</dbReference>
<evidence type="ECO:0000313" key="2">
    <source>
        <dbReference type="Proteomes" id="UP001499987"/>
    </source>
</evidence>
<reference evidence="2" key="1">
    <citation type="journal article" date="2019" name="Int. J. Syst. Evol. Microbiol.">
        <title>The Global Catalogue of Microorganisms (GCM) 10K type strain sequencing project: providing services to taxonomists for standard genome sequencing and annotation.</title>
        <authorList>
            <consortium name="The Broad Institute Genomics Platform"/>
            <consortium name="The Broad Institute Genome Sequencing Center for Infectious Disease"/>
            <person name="Wu L."/>
            <person name="Ma J."/>
        </authorList>
    </citation>
    <scope>NUCLEOTIDE SEQUENCE [LARGE SCALE GENOMIC DNA]</scope>
    <source>
        <strain evidence="2">JCM 13002</strain>
    </source>
</reference>
<name>A0ABP4DUY6_9ACTN</name>